<dbReference type="SUPFAM" id="SSF53092">
    <property type="entry name" value="Creatinase/prolidase N-terminal domain"/>
    <property type="match status" value="2"/>
</dbReference>
<dbReference type="Proteomes" id="UP000541109">
    <property type="component" value="Unassembled WGS sequence"/>
</dbReference>
<sequence>MFQSFDSVNDPSRGSARCAALRAELARLGLDGFLVPRADAHQGEYVPPSDCRLQWLTGFAGSAGLAVVLAEKAAIFVDGRYTIQVREQVDTLVFEPVHLIDTPPPEWLRGELKPGQKLGYDPMLHTVAAVRRLARACEAVGAELVAVGENPVDRIWEDRPAPPLGAVVRHPDELAGEPAERKIARIATEVSAKGADVAVLTQPDSIAWLFNIRGSDVEHTPLPLSFALLPAAGKPLLFIDGRKLTNALRDHLSDLCEIEEPGSLVSALSRLGRAGKRVMLDPEWAGDALARAVLDAGGEVHEAADPVLLPKAIKNAVEIEGARTAHRRDGAAFARFLAWFDRTIAQNPLDEIAVAEALEGFRRETGLLKDISFDTISAAGPHAAIPHYRVSRASSLQIPQDSLFLIDSGGQYEDGTTDITRTIAVGDVPEEQKRHFTLVLKGHIAIATARFPQGTTGAQLDTLARSALWQAGHDFDHGTGHGVGSYLSVHEGPQRIAKTGTVALKPGMILSNEPGYYKDGSHGIRIENLELVTEASAIPGGDRPMLGFEALTLAPIDRRLVVKGMLTPGEVDWLNRYHAKVLREIRPLVDETTGRWLDEATSPL</sequence>
<dbReference type="RefSeq" id="WP_182165469.1">
    <property type="nucleotide sequence ID" value="NZ_JACFXV010000053.1"/>
</dbReference>
<dbReference type="InterPro" id="IPR000587">
    <property type="entry name" value="Creatinase_N"/>
</dbReference>
<dbReference type="CDD" id="cd01085">
    <property type="entry name" value="APP"/>
    <property type="match status" value="1"/>
</dbReference>
<keyword evidence="8" id="KW-1185">Reference proteome</keyword>
<dbReference type="FunFam" id="3.90.230.10:FF:000009">
    <property type="entry name" value="xaa-Pro aminopeptidase 2"/>
    <property type="match status" value="1"/>
</dbReference>
<dbReference type="SUPFAM" id="SSF55920">
    <property type="entry name" value="Creatinase/aminopeptidase"/>
    <property type="match status" value="1"/>
</dbReference>
<dbReference type="Pfam" id="PF00557">
    <property type="entry name" value="Peptidase_M24"/>
    <property type="match status" value="1"/>
</dbReference>
<dbReference type="Pfam" id="PF16188">
    <property type="entry name" value="Peptidase_M24_C"/>
    <property type="match status" value="1"/>
</dbReference>
<dbReference type="GO" id="GO:0046872">
    <property type="term" value="F:metal ion binding"/>
    <property type="evidence" value="ECO:0007669"/>
    <property type="project" value="UniProtKB-KW"/>
</dbReference>
<evidence type="ECO:0000259" key="6">
    <source>
        <dbReference type="Pfam" id="PF16188"/>
    </source>
</evidence>
<evidence type="ECO:0000313" key="8">
    <source>
        <dbReference type="Proteomes" id="UP000541109"/>
    </source>
</evidence>
<organism evidence="7 8">
    <name type="scientific">Stappia albiluteola</name>
    <dbReference type="NCBI Taxonomy" id="2758565"/>
    <lineage>
        <taxon>Bacteria</taxon>
        <taxon>Pseudomonadati</taxon>
        <taxon>Pseudomonadota</taxon>
        <taxon>Alphaproteobacteria</taxon>
        <taxon>Hyphomicrobiales</taxon>
        <taxon>Stappiaceae</taxon>
        <taxon>Stappia</taxon>
    </lineage>
</organism>
<gene>
    <name evidence="7" type="ORF">H2509_11710</name>
</gene>
<evidence type="ECO:0000259" key="4">
    <source>
        <dbReference type="Pfam" id="PF00557"/>
    </source>
</evidence>
<dbReference type="Gene3D" id="3.40.350.10">
    <property type="entry name" value="Creatinase/prolidase N-terminal domain"/>
    <property type="match status" value="2"/>
</dbReference>
<evidence type="ECO:0000256" key="2">
    <source>
        <dbReference type="ARBA" id="ARBA00022723"/>
    </source>
</evidence>
<dbReference type="InterPro" id="IPR000994">
    <property type="entry name" value="Pept_M24"/>
</dbReference>
<keyword evidence="2" id="KW-0479">Metal-binding</keyword>
<dbReference type="InterPro" id="IPR036005">
    <property type="entry name" value="Creatinase/aminopeptidase-like"/>
</dbReference>
<name>A0A839ADE1_9HYPH</name>
<keyword evidence="3" id="KW-0378">Hydrolase</keyword>
<evidence type="ECO:0000256" key="3">
    <source>
        <dbReference type="ARBA" id="ARBA00022801"/>
    </source>
</evidence>
<dbReference type="GO" id="GO:0005737">
    <property type="term" value="C:cytoplasm"/>
    <property type="evidence" value="ECO:0007669"/>
    <property type="project" value="UniProtKB-ARBA"/>
</dbReference>
<dbReference type="InterPro" id="IPR033740">
    <property type="entry name" value="Pept_M24B"/>
</dbReference>
<dbReference type="Pfam" id="PF01321">
    <property type="entry name" value="Creatinase_N"/>
    <property type="match status" value="1"/>
</dbReference>
<dbReference type="InterPro" id="IPR029149">
    <property type="entry name" value="Creatin/AminoP/Spt16_N"/>
</dbReference>
<keyword evidence="7" id="KW-0031">Aminopeptidase</keyword>
<comment type="similarity">
    <text evidence="1">Belongs to the peptidase M24B family.</text>
</comment>
<evidence type="ECO:0000259" key="5">
    <source>
        <dbReference type="Pfam" id="PF01321"/>
    </source>
</evidence>
<dbReference type="EMBL" id="JACFXV010000053">
    <property type="protein sequence ID" value="MBA5777790.1"/>
    <property type="molecule type" value="Genomic_DNA"/>
</dbReference>
<keyword evidence="7" id="KW-0645">Protease</keyword>
<protein>
    <submittedName>
        <fullName evidence="7">Aminopeptidase P family protein</fullName>
    </submittedName>
</protein>
<accession>A0A839ADE1</accession>
<reference evidence="7 8" key="1">
    <citation type="submission" date="2020-07" db="EMBL/GenBank/DDBJ databases">
        <title>Stappia sp., F7233, whole genome shotgun sequencing project.</title>
        <authorList>
            <person name="Jiang S."/>
            <person name="Liu Z.W."/>
            <person name="Du Z.J."/>
        </authorList>
    </citation>
    <scope>NUCLEOTIDE SEQUENCE [LARGE SCALE GENOMIC DNA]</scope>
    <source>
        <strain evidence="7 8">F7233</strain>
    </source>
</reference>
<proteinExistence type="inferred from homology"/>
<dbReference type="InterPro" id="IPR050422">
    <property type="entry name" value="X-Pro_aminopeptidase_P"/>
</dbReference>
<dbReference type="PANTHER" id="PTHR43763:SF6">
    <property type="entry name" value="XAA-PRO AMINOPEPTIDASE 1"/>
    <property type="match status" value="1"/>
</dbReference>
<dbReference type="InterPro" id="IPR032416">
    <property type="entry name" value="Peptidase_M24_C"/>
</dbReference>
<dbReference type="Pfam" id="PF16189">
    <property type="entry name" value="Creatinase_N_2"/>
    <property type="match status" value="1"/>
</dbReference>
<feature type="domain" description="Peptidase M24" evidence="4">
    <location>
        <begin position="322"/>
        <end position="534"/>
    </location>
</feature>
<evidence type="ECO:0000313" key="7">
    <source>
        <dbReference type="EMBL" id="MBA5777790.1"/>
    </source>
</evidence>
<dbReference type="Gene3D" id="3.90.230.10">
    <property type="entry name" value="Creatinase/methionine aminopeptidase superfamily"/>
    <property type="match status" value="1"/>
</dbReference>
<dbReference type="GO" id="GO:0070006">
    <property type="term" value="F:metalloaminopeptidase activity"/>
    <property type="evidence" value="ECO:0007669"/>
    <property type="project" value="InterPro"/>
</dbReference>
<feature type="domain" description="Peptidase M24 C-terminal" evidence="6">
    <location>
        <begin position="544"/>
        <end position="604"/>
    </location>
</feature>
<evidence type="ECO:0000256" key="1">
    <source>
        <dbReference type="ARBA" id="ARBA00008766"/>
    </source>
</evidence>
<dbReference type="PANTHER" id="PTHR43763">
    <property type="entry name" value="XAA-PRO AMINOPEPTIDASE 1"/>
    <property type="match status" value="1"/>
</dbReference>
<dbReference type="AlphaFoldDB" id="A0A839ADE1"/>
<feature type="domain" description="Creatinase N-terminal" evidence="5">
    <location>
        <begin position="17"/>
        <end position="148"/>
    </location>
</feature>
<comment type="caution">
    <text evidence="7">The sequence shown here is derived from an EMBL/GenBank/DDBJ whole genome shotgun (WGS) entry which is preliminary data.</text>
</comment>